<feature type="transmembrane region" description="Helical" evidence="6">
    <location>
        <begin position="342"/>
        <end position="372"/>
    </location>
</feature>
<accession>A0A1G7HH42</accession>
<name>A0A1G7HH42_9BACT</name>
<dbReference type="GO" id="GO:0005886">
    <property type="term" value="C:plasma membrane"/>
    <property type="evidence" value="ECO:0007669"/>
    <property type="project" value="UniProtKB-SubCell"/>
</dbReference>
<evidence type="ECO:0000313" key="10">
    <source>
        <dbReference type="Proteomes" id="UP000198748"/>
    </source>
</evidence>
<evidence type="ECO:0000256" key="3">
    <source>
        <dbReference type="ARBA" id="ARBA00022692"/>
    </source>
</evidence>
<dbReference type="Pfam" id="PF02687">
    <property type="entry name" value="FtsX"/>
    <property type="match status" value="2"/>
</dbReference>
<dbReference type="Pfam" id="PF12704">
    <property type="entry name" value="MacB_PCD"/>
    <property type="match status" value="2"/>
</dbReference>
<feature type="transmembrane region" description="Helical" evidence="6">
    <location>
        <begin position="20"/>
        <end position="41"/>
    </location>
</feature>
<evidence type="ECO:0000256" key="1">
    <source>
        <dbReference type="ARBA" id="ARBA00004651"/>
    </source>
</evidence>
<reference evidence="10" key="1">
    <citation type="submission" date="2016-10" db="EMBL/GenBank/DDBJ databases">
        <authorList>
            <person name="Varghese N."/>
            <person name="Submissions S."/>
        </authorList>
    </citation>
    <scope>NUCLEOTIDE SEQUENCE [LARGE SCALE GENOMIC DNA]</scope>
    <source>
        <strain evidence="10">DSM 25329</strain>
    </source>
</reference>
<dbReference type="PROSITE" id="PS51257">
    <property type="entry name" value="PROKAR_LIPOPROTEIN"/>
    <property type="match status" value="1"/>
</dbReference>
<keyword evidence="2" id="KW-1003">Cell membrane</keyword>
<dbReference type="GO" id="GO:0022857">
    <property type="term" value="F:transmembrane transporter activity"/>
    <property type="evidence" value="ECO:0007669"/>
    <property type="project" value="TreeGrafter"/>
</dbReference>
<dbReference type="InterPro" id="IPR025857">
    <property type="entry name" value="MacB_PCD"/>
</dbReference>
<comment type="subcellular location">
    <subcellularLocation>
        <location evidence="1">Cell membrane</location>
        <topology evidence="1">Multi-pass membrane protein</topology>
    </subcellularLocation>
</comment>
<sequence length="802" mass="88645">MFKTFLKIAARQLWQGRLYAVINVTGLAVGTACMLFAAIYLTDERSFDWFHDNNPNLYRITSTYRERGELIASGGTGQVQGPAFQARMPEITHYARVMGGDIYGDVRHGHNAFKLQLLFVDSSFFKVFTFPLLHGDGRTALQNVNSVVITRRTALKFFNRTDVVGELLHMDADPSAMRIGKPLVVTGIAEDPPANSSVQFDILFPFEFMKVSFDDTSWLNAYLGTFVVLRPNADPGQVVRKFNRIAAALSQTQRKDHPEASVITYGLQGMTDIHLNTQAIPNQNGESGIVNTSRPVYAYIFIGIAGFILLMASINFVNIHIASSMKRAKEVGIRKATGSSKGAIIVQFLGESAILVGIAMVLAIMLVILLMPAFNQLSQKQIALTQLWSPNLMGWLVFIFVTNIACAALYPAWLISRLTPVETLYSKIRLAGRNPAGNVLMVFQFAMAVLLGIASVVFYRQMHFIRSKNLGYNPDQIVKIAIQGVRDVQQVHHRFQNELAGDPAFGAISLAGEFGNRDVVVKGQKLLANVRTVDADYLPMLEMKLTQGRNFSRAFASDKTFGVLVNEAFVKKAGISDPVGKTLMPDDYFGKQSFTILGVVGDFHFNSLKERIGPMIMPMSTHYGGGELWVKIAQNREHYAISKLESTFRKALPGAVFEYTFLHDANASAYATELRWQQIVTIATIVAVIICGLGLFGLSHLAIAQRRRETGIRVVLGATGYDIAIGFSRNFVRIIFTAILIASIAGHYLMHSWLAHFAYHTGLPWWVYAGSGAMALILALLTVFTQALRAAMADPVTVLRSE</sequence>
<feature type="transmembrane region" description="Helical" evidence="6">
    <location>
        <begin position="436"/>
        <end position="459"/>
    </location>
</feature>
<feature type="domain" description="MacB-like periplasmic core" evidence="8">
    <location>
        <begin position="520"/>
        <end position="622"/>
    </location>
</feature>
<dbReference type="PANTHER" id="PTHR30572">
    <property type="entry name" value="MEMBRANE COMPONENT OF TRANSPORTER-RELATED"/>
    <property type="match status" value="1"/>
</dbReference>
<dbReference type="STRING" id="659014.SAMN04487996_108156"/>
<dbReference type="InterPro" id="IPR050250">
    <property type="entry name" value="Macrolide_Exporter_MacB"/>
</dbReference>
<evidence type="ECO:0000256" key="6">
    <source>
        <dbReference type="SAM" id="Phobius"/>
    </source>
</evidence>
<keyword evidence="5 6" id="KW-0472">Membrane</keyword>
<evidence type="ECO:0000256" key="2">
    <source>
        <dbReference type="ARBA" id="ARBA00022475"/>
    </source>
</evidence>
<gene>
    <name evidence="9" type="ORF">SAMN04487996_108156</name>
</gene>
<proteinExistence type="predicted"/>
<organism evidence="9 10">
    <name type="scientific">Dyadobacter soli</name>
    <dbReference type="NCBI Taxonomy" id="659014"/>
    <lineage>
        <taxon>Bacteria</taxon>
        <taxon>Pseudomonadati</taxon>
        <taxon>Bacteroidota</taxon>
        <taxon>Cytophagia</taxon>
        <taxon>Cytophagales</taxon>
        <taxon>Spirosomataceae</taxon>
        <taxon>Dyadobacter</taxon>
    </lineage>
</organism>
<dbReference type="PANTHER" id="PTHR30572:SF18">
    <property type="entry name" value="ABC-TYPE MACROLIDE FAMILY EXPORT SYSTEM PERMEASE COMPONENT 2"/>
    <property type="match status" value="1"/>
</dbReference>
<evidence type="ECO:0000256" key="4">
    <source>
        <dbReference type="ARBA" id="ARBA00022989"/>
    </source>
</evidence>
<feature type="domain" description="ABC3 transporter permease C-terminal" evidence="7">
    <location>
        <begin position="304"/>
        <end position="420"/>
    </location>
</feature>
<keyword evidence="4 6" id="KW-1133">Transmembrane helix</keyword>
<feature type="domain" description="MacB-like periplasmic core" evidence="8">
    <location>
        <begin position="21"/>
        <end position="243"/>
    </location>
</feature>
<keyword evidence="10" id="KW-1185">Reference proteome</keyword>
<dbReference type="EMBL" id="FNAN01000008">
    <property type="protein sequence ID" value="SDE99646.1"/>
    <property type="molecule type" value="Genomic_DNA"/>
</dbReference>
<dbReference type="OrthoDB" id="5933722at2"/>
<dbReference type="AlphaFoldDB" id="A0A1G7HH42"/>
<dbReference type="InterPro" id="IPR003838">
    <property type="entry name" value="ABC3_permease_C"/>
</dbReference>
<evidence type="ECO:0000313" key="9">
    <source>
        <dbReference type="EMBL" id="SDE99646.1"/>
    </source>
</evidence>
<dbReference type="Proteomes" id="UP000198748">
    <property type="component" value="Unassembled WGS sequence"/>
</dbReference>
<feature type="transmembrane region" description="Helical" evidence="6">
    <location>
        <begin position="296"/>
        <end position="321"/>
    </location>
</feature>
<feature type="transmembrane region" description="Helical" evidence="6">
    <location>
        <begin position="392"/>
        <end position="415"/>
    </location>
</feature>
<feature type="domain" description="ABC3 transporter permease C-terminal" evidence="7">
    <location>
        <begin position="682"/>
        <end position="791"/>
    </location>
</feature>
<dbReference type="RefSeq" id="WP_090151135.1">
    <property type="nucleotide sequence ID" value="NZ_FNAN01000008.1"/>
</dbReference>
<evidence type="ECO:0000256" key="5">
    <source>
        <dbReference type="ARBA" id="ARBA00023136"/>
    </source>
</evidence>
<feature type="transmembrane region" description="Helical" evidence="6">
    <location>
        <begin position="731"/>
        <end position="750"/>
    </location>
</feature>
<protein>
    <submittedName>
        <fullName evidence="9">Putative ABC transport system permease protein</fullName>
    </submittedName>
</protein>
<keyword evidence="3 6" id="KW-0812">Transmembrane</keyword>
<evidence type="ECO:0000259" key="7">
    <source>
        <dbReference type="Pfam" id="PF02687"/>
    </source>
</evidence>
<feature type="transmembrane region" description="Helical" evidence="6">
    <location>
        <begin position="765"/>
        <end position="784"/>
    </location>
</feature>
<evidence type="ECO:0000259" key="8">
    <source>
        <dbReference type="Pfam" id="PF12704"/>
    </source>
</evidence>
<feature type="transmembrane region" description="Helical" evidence="6">
    <location>
        <begin position="679"/>
        <end position="703"/>
    </location>
</feature>